<dbReference type="EMBL" id="ADCP02000001">
    <property type="protein sequence ID" value="EFV43197.1"/>
    <property type="molecule type" value="Genomic_DNA"/>
</dbReference>
<dbReference type="Proteomes" id="UP000006034">
    <property type="component" value="Unassembled WGS sequence"/>
</dbReference>
<protein>
    <submittedName>
        <fullName evidence="1">Uncharacterized protein</fullName>
    </submittedName>
</protein>
<comment type="caution">
    <text evidence="1">The sequence shown here is derived from an EMBL/GenBank/DDBJ whole genome shotgun (WGS) entry which is preliminary data.</text>
</comment>
<reference evidence="1 2" key="2">
    <citation type="submission" date="2013-04" db="EMBL/GenBank/DDBJ databases">
        <title>The Genome Sequence of Bilophila wadsworthia 3_1_6.</title>
        <authorList>
            <consortium name="The Broad Institute Genomics Platform"/>
            <person name="Earl A."/>
            <person name="Ward D."/>
            <person name="Feldgarden M."/>
            <person name="Gevers D."/>
            <person name="Sibley C."/>
            <person name="Strauss J."/>
            <person name="Allen-Vercoe E."/>
            <person name="Walker B."/>
            <person name="Young S."/>
            <person name="Zeng Q."/>
            <person name="Gargeya S."/>
            <person name="Fitzgerald M."/>
            <person name="Haas B."/>
            <person name="Abouelleil A."/>
            <person name="Allen A.W."/>
            <person name="Alvarado L."/>
            <person name="Arachchi H.M."/>
            <person name="Berlin A.M."/>
            <person name="Chapman S.B."/>
            <person name="Gainer-Dewar J."/>
            <person name="Goldberg J."/>
            <person name="Griggs A."/>
            <person name="Gujja S."/>
            <person name="Hansen M."/>
            <person name="Howarth C."/>
            <person name="Imamovic A."/>
            <person name="Ireland A."/>
            <person name="Larimer J."/>
            <person name="McCowan C."/>
            <person name="Murphy C."/>
            <person name="Pearson M."/>
            <person name="Poon T.W."/>
            <person name="Priest M."/>
            <person name="Roberts A."/>
            <person name="Saif S."/>
            <person name="Shea T."/>
            <person name="Sisk P."/>
            <person name="Sykes S."/>
            <person name="Wortman J."/>
            <person name="Nusbaum C."/>
            <person name="Birren B."/>
        </authorList>
    </citation>
    <scope>NUCLEOTIDE SEQUENCE [LARGE SCALE GENOMIC DNA]</scope>
    <source>
        <strain evidence="1 2">3_1_6</strain>
    </source>
</reference>
<evidence type="ECO:0000313" key="2">
    <source>
        <dbReference type="Proteomes" id="UP000006034"/>
    </source>
</evidence>
<evidence type="ECO:0000313" key="1">
    <source>
        <dbReference type="EMBL" id="EFV43197.1"/>
    </source>
</evidence>
<dbReference type="eggNOG" id="COG1783">
    <property type="taxonomic scope" value="Bacteria"/>
</dbReference>
<dbReference type="RefSeq" id="WP_005029172.1">
    <property type="nucleotide sequence ID" value="NZ_KE150238.1"/>
</dbReference>
<sequence length="463" mass="52534">MGNSSPKVIWKPNSKAQTLFLSCPYSEILFGGSRGPGKTDSLLMDYIQFVGLGFGPSWKGIIFRQTYKQLEEIVSKSKRFYPAIVPGAQWRGSAMEWVFPKGETLKLRHAKRPADMENYQGHEYPFVGFDELCNLPSQEVYEKAKGFCRSSDPNVPKMIRCTANPLGPGHLWVKRYFIDPAPALTPIVESHGGKRVFIPATIYDNKNLVEADPDYLRRLESIADDSLRRAWLNGDWNVVAGSFFGDVWSASRNIVKPFNIPRNWYCFRSFDWGSSHPFSVGWWAIADGTQAPDGRYYPRGAFIRFAEWYGAKRGSNGMVVPNEGLRMSSKHVAQGIRERERKMSDAMGIRINPGPADPAIYASTDGPSVADNMASEGIKWVRADNSRVTGWQQMRERIWQEGEEPMLYVFNTCTELIRTLPAAPRDEHIPDDIDTEFEDHALDECRYAVMFKKREVFFGSSMG</sequence>
<dbReference type="AlphaFoldDB" id="E5Y9S0"/>
<dbReference type="STRING" id="563192.HMPREF0179_02938"/>
<dbReference type="OrthoDB" id="9768556at2"/>
<gene>
    <name evidence="1" type="ORF">HMPREF0179_02938</name>
</gene>
<dbReference type="Pfam" id="PF03237">
    <property type="entry name" value="Terminase_6N"/>
    <property type="match status" value="1"/>
</dbReference>
<dbReference type="GeneID" id="78084674"/>
<keyword evidence="2" id="KW-1185">Reference proteome</keyword>
<dbReference type="InterPro" id="IPR027417">
    <property type="entry name" value="P-loop_NTPase"/>
</dbReference>
<accession>E5Y9S0</accession>
<organism evidence="1 2">
    <name type="scientific">Bilophila wadsworthia (strain 3_1_6)</name>
    <dbReference type="NCBI Taxonomy" id="563192"/>
    <lineage>
        <taxon>Bacteria</taxon>
        <taxon>Pseudomonadati</taxon>
        <taxon>Thermodesulfobacteriota</taxon>
        <taxon>Desulfovibrionia</taxon>
        <taxon>Desulfovibrionales</taxon>
        <taxon>Desulfovibrionaceae</taxon>
        <taxon>Bilophila</taxon>
    </lineage>
</organism>
<dbReference type="Gene3D" id="3.30.420.280">
    <property type="match status" value="1"/>
</dbReference>
<dbReference type="Gene3D" id="3.40.50.300">
    <property type="entry name" value="P-loop containing nucleotide triphosphate hydrolases"/>
    <property type="match status" value="1"/>
</dbReference>
<name>E5Y9S0_BILW3</name>
<reference evidence="1 2" key="1">
    <citation type="submission" date="2010-10" db="EMBL/GenBank/DDBJ databases">
        <authorList>
            <consortium name="The Broad Institute Genome Sequencing Platform"/>
            <person name="Ward D."/>
            <person name="Earl A."/>
            <person name="Feldgarden M."/>
            <person name="Young S.K."/>
            <person name="Gargeya S."/>
            <person name="Zeng Q."/>
            <person name="Alvarado L."/>
            <person name="Berlin A."/>
            <person name="Bochicchio J."/>
            <person name="Chapman S.B."/>
            <person name="Chen Z."/>
            <person name="Freedman E."/>
            <person name="Gellesch M."/>
            <person name="Goldberg J."/>
            <person name="Griggs A."/>
            <person name="Gujja S."/>
            <person name="Heilman E."/>
            <person name="Heiman D."/>
            <person name="Howarth C."/>
            <person name="Mehta T."/>
            <person name="Neiman D."/>
            <person name="Pearson M."/>
            <person name="Roberts A."/>
            <person name="Saif S."/>
            <person name="Shea T."/>
            <person name="Shenoy N."/>
            <person name="Sisk P."/>
            <person name="Stolte C."/>
            <person name="Sykes S."/>
            <person name="White J."/>
            <person name="Yandava C."/>
            <person name="Allen-Vercoe E."/>
            <person name="Sibley C."/>
            <person name="Ambrose C.E."/>
            <person name="Strauss J."/>
            <person name="Daigneault M."/>
            <person name="Haas B."/>
            <person name="Nusbaum C."/>
            <person name="Birren B."/>
        </authorList>
    </citation>
    <scope>NUCLEOTIDE SEQUENCE [LARGE SCALE GENOMIC DNA]</scope>
    <source>
        <strain evidence="1 2">3_1_6</strain>
    </source>
</reference>
<dbReference type="HOGENOM" id="CLU_031708_0_0_7"/>
<proteinExistence type="predicted"/>